<dbReference type="EMBL" id="CAJOBS010000610">
    <property type="protein sequence ID" value="CAF4611267.1"/>
    <property type="molecule type" value="Genomic_DNA"/>
</dbReference>
<accession>A0A821CKE5</accession>
<dbReference type="PANTHER" id="PTHR21055:SF3">
    <property type="entry name" value="PROTEIN PHOSPHATASE 1 REGULATORY SUBUNIT 36"/>
    <property type="match status" value="1"/>
</dbReference>
<dbReference type="Proteomes" id="UP000663838">
    <property type="component" value="Unassembled WGS sequence"/>
</dbReference>
<comment type="caution">
    <text evidence="2">The sequence shown here is derived from an EMBL/GenBank/DDBJ whole genome shotgun (WGS) entry which is preliminary data.</text>
</comment>
<keyword evidence="1" id="KW-1133">Transmembrane helix</keyword>
<evidence type="ECO:0008006" key="4">
    <source>
        <dbReference type="Google" id="ProtNLM"/>
    </source>
</evidence>
<evidence type="ECO:0000313" key="3">
    <source>
        <dbReference type="Proteomes" id="UP000663838"/>
    </source>
</evidence>
<keyword evidence="1" id="KW-0472">Membrane</keyword>
<reference evidence="2" key="1">
    <citation type="submission" date="2021-02" db="EMBL/GenBank/DDBJ databases">
        <authorList>
            <person name="Nowell W R."/>
        </authorList>
    </citation>
    <scope>NUCLEOTIDE SEQUENCE</scope>
</reference>
<dbReference type="GO" id="GO:0019902">
    <property type="term" value="F:phosphatase binding"/>
    <property type="evidence" value="ECO:0007669"/>
    <property type="project" value="InterPro"/>
</dbReference>
<dbReference type="PANTHER" id="PTHR21055">
    <property type="entry name" value="PROTEIN PHOSPHATASE 1 REGULATORY SUBUNIT 36"/>
    <property type="match status" value="1"/>
</dbReference>
<evidence type="ECO:0000313" key="2">
    <source>
        <dbReference type="EMBL" id="CAF4611267.1"/>
    </source>
</evidence>
<keyword evidence="1" id="KW-0812">Transmembrane</keyword>
<dbReference type="Pfam" id="PF14895">
    <property type="entry name" value="PPPI_inhib"/>
    <property type="match status" value="1"/>
</dbReference>
<evidence type="ECO:0000256" key="1">
    <source>
        <dbReference type="SAM" id="Phobius"/>
    </source>
</evidence>
<feature type="transmembrane region" description="Helical" evidence="1">
    <location>
        <begin position="205"/>
        <end position="222"/>
    </location>
</feature>
<protein>
    <recommendedName>
        <fullName evidence="4">Protein phosphatase 1 regulatory subunit 36</fullName>
    </recommendedName>
</protein>
<dbReference type="AlphaFoldDB" id="A0A821CKE5"/>
<sequence length="503" mass="59973">MMQNSNRSTEICTDQLLSIPIDGRWIWDEKRKELVYESRNRVNQDKKLSSNESLKIDLRTGFIYYRKQNRPLQHIIKTKNNNKITLADVIQASLNVMSEIFYIPIEFEEYVSMPQVNEFLLYLMNYFYWYFEIMDSNFPAKNERYIDRSQREKNRIRIAYANLLINLRELTCKYSVLLLGINLKDFHHMHNGDLFYSCTYLDRTIYESLFIFSTYFIWIIFYRENFDLIRNELARLFRADGDIEMLRIPMKESLEGRMKNDKLIDCTEMFSKSIAKETAHTRTSENETNAIAPERMKSMIWNWNKISQERNSLGKQRRSRDILEKDFIKQEKAEENDQLHSLEFHTNLLNYRRRHQAIVSQRKNRIHSILTKQLKNINQSLIEEQYHHLKREKKTNPQVTVKELDSKIRAREKMKREHLIKKQILNLAPGKNAFILPPPPNPLGNANIIDDHTSILPEVTFQLKENIGIIGESYSNFDLTRLTLKQNIDDSINIPNEFLVTLP</sequence>
<organism evidence="2 3">
    <name type="scientific">Rotaria socialis</name>
    <dbReference type="NCBI Taxonomy" id="392032"/>
    <lineage>
        <taxon>Eukaryota</taxon>
        <taxon>Metazoa</taxon>
        <taxon>Spiralia</taxon>
        <taxon>Gnathifera</taxon>
        <taxon>Rotifera</taxon>
        <taxon>Eurotatoria</taxon>
        <taxon>Bdelloidea</taxon>
        <taxon>Philodinida</taxon>
        <taxon>Philodinidae</taxon>
        <taxon>Rotaria</taxon>
    </lineage>
</organism>
<name>A0A821CKE5_9BILA</name>
<proteinExistence type="predicted"/>
<gene>
    <name evidence="2" type="ORF">TOA249_LOCUS11308</name>
</gene>
<dbReference type="InterPro" id="IPR026142">
    <property type="entry name" value="Pro_pase_1_reg_su_36"/>
</dbReference>